<comment type="similarity">
    <text evidence="2">Belongs to the CowN family.</text>
</comment>
<evidence type="ECO:0000313" key="4">
    <source>
        <dbReference type="Proteomes" id="UP000235803"/>
    </source>
</evidence>
<dbReference type="GO" id="GO:0009399">
    <property type="term" value="P:nitrogen fixation"/>
    <property type="evidence" value="ECO:0007669"/>
    <property type="project" value="UniProtKB-UniRule"/>
</dbReference>
<evidence type="ECO:0000256" key="1">
    <source>
        <dbReference type="ARBA" id="ARBA00023231"/>
    </source>
</evidence>
<evidence type="ECO:0000313" key="3">
    <source>
        <dbReference type="EMBL" id="PMR78830.1"/>
    </source>
</evidence>
<dbReference type="OrthoDB" id="7689335at2"/>
<dbReference type="RefSeq" id="WP_102651508.1">
    <property type="nucleotide sequence ID" value="NZ_PNRF01000001.1"/>
</dbReference>
<evidence type="ECO:0000256" key="2">
    <source>
        <dbReference type="HAMAP-Rule" id="MF_02117"/>
    </source>
</evidence>
<dbReference type="AlphaFoldDB" id="A0A2N7UEI9"/>
<organism evidence="3 4">
    <name type="scientific">Billgrantia endophytica</name>
    <dbReference type="NCBI Taxonomy" id="2033802"/>
    <lineage>
        <taxon>Bacteria</taxon>
        <taxon>Pseudomonadati</taxon>
        <taxon>Pseudomonadota</taxon>
        <taxon>Gammaproteobacteria</taxon>
        <taxon>Oceanospirillales</taxon>
        <taxon>Halomonadaceae</taxon>
        <taxon>Billgrantia</taxon>
    </lineage>
</organism>
<dbReference type="Pfam" id="PF20543">
    <property type="entry name" value="CowN"/>
    <property type="match status" value="1"/>
</dbReference>
<dbReference type="EMBL" id="PNRF01000001">
    <property type="protein sequence ID" value="PMR78830.1"/>
    <property type="molecule type" value="Genomic_DNA"/>
</dbReference>
<sequence>MSFNNDENATIDRYVTFKGIDCDGNAARIMAIIEKHAADPRYASPFWDYFLNKRHPKSGPKPDDLFLIHTNINQIYEFFEECEDAEALNMLTWLEENCC</sequence>
<proteinExistence type="inferred from homology"/>
<name>A0A2N7UEI9_9GAMM</name>
<dbReference type="NCBIfam" id="NF033689">
    <property type="entry name" value="N2Fix_CO_CowN"/>
    <property type="match status" value="1"/>
</dbReference>
<dbReference type="Proteomes" id="UP000235803">
    <property type="component" value="Unassembled WGS sequence"/>
</dbReference>
<comment type="caution">
    <text evidence="3">The sequence shown here is derived from an EMBL/GenBank/DDBJ whole genome shotgun (WGS) entry which is preliminary data.</text>
</comment>
<gene>
    <name evidence="2" type="primary">cowN</name>
    <name evidence="3" type="ORF">C1H69_00695</name>
</gene>
<dbReference type="InterPro" id="IPR024899">
    <property type="entry name" value="CowN"/>
</dbReference>
<keyword evidence="4" id="KW-1185">Reference proteome</keyword>
<keyword evidence="1 2" id="KW-0535">Nitrogen fixation</keyword>
<reference evidence="3 4" key="1">
    <citation type="submission" date="2018-01" db="EMBL/GenBank/DDBJ databases">
        <title>Halomonas endophytica sp. nov., isolated from storage liquid in the stems of Populus euphratica.</title>
        <authorList>
            <person name="Chen C."/>
        </authorList>
    </citation>
    <scope>NUCLEOTIDE SEQUENCE [LARGE SCALE GENOMIC DNA]</scope>
    <source>
        <strain evidence="3 4">MC28</strain>
    </source>
</reference>
<comment type="function">
    <text evidence="2">Is required to sustain N(2)-dependent growth in the presence of low levels of carbon monoxide (CO). Probably acts by protecting the N(2) fixation ability of the nitrogenase complex, which is inactivated in the presence of CO.</text>
</comment>
<protein>
    <recommendedName>
        <fullName evidence="2">N(2)-fixation sustaining protein CowN</fullName>
    </recommendedName>
    <alternativeName>
        <fullName evidence="2">CO weal-nitrogenase</fullName>
    </alternativeName>
</protein>
<accession>A0A2N7UEI9</accession>
<dbReference type="HAMAP" id="MF_02117">
    <property type="entry name" value="CowN"/>
    <property type="match status" value="1"/>
</dbReference>